<evidence type="ECO:0000313" key="3">
    <source>
        <dbReference type="Proteomes" id="UP001501598"/>
    </source>
</evidence>
<dbReference type="RefSeq" id="WP_345423927.1">
    <property type="nucleotide sequence ID" value="NZ_BAABGT010000082.1"/>
</dbReference>
<evidence type="ECO:0000256" key="1">
    <source>
        <dbReference type="SAM" id="MobiDB-lite"/>
    </source>
</evidence>
<gene>
    <name evidence="2" type="ORF">GCM10023175_51910</name>
</gene>
<name>A0ABP8S043_9PSEU</name>
<accession>A0ABP8S043</accession>
<sequence>MTAAREQIHRLAERLAVEEYGGEIVVEPIPGYQMLTRRRLVDPLPGVRAARTLANAARGLLVEQARDARAAGRSWDEIGEALGLPNGAADEVRAEVAFAEVVEGRRAEPAWRSFEAPSTYWRCGCCGELVTDYGTGSSSHPDDQETGHGETCARHGASLTKWRTDTGWSD</sequence>
<protein>
    <recommendedName>
        <fullName evidence="4">TniQ protein</fullName>
    </recommendedName>
</protein>
<keyword evidence="3" id="KW-1185">Reference proteome</keyword>
<reference evidence="3" key="1">
    <citation type="journal article" date="2019" name="Int. J. Syst. Evol. Microbiol.">
        <title>The Global Catalogue of Microorganisms (GCM) 10K type strain sequencing project: providing services to taxonomists for standard genome sequencing and annotation.</title>
        <authorList>
            <consortium name="The Broad Institute Genomics Platform"/>
            <consortium name="The Broad Institute Genome Sequencing Center for Infectious Disease"/>
            <person name="Wu L."/>
            <person name="Ma J."/>
        </authorList>
    </citation>
    <scope>NUCLEOTIDE SEQUENCE [LARGE SCALE GENOMIC DNA]</scope>
    <source>
        <strain evidence="3">JCM 17906</strain>
    </source>
</reference>
<comment type="caution">
    <text evidence="2">The sequence shown here is derived from an EMBL/GenBank/DDBJ whole genome shotgun (WGS) entry which is preliminary data.</text>
</comment>
<feature type="region of interest" description="Disordered" evidence="1">
    <location>
        <begin position="135"/>
        <end position="154"/>
    </location>
</feature>
<dbReference type="Proteomes" id="UP001501598">
    <property type="component" value="Unassembled WGS sequence"/>
</dbReference>
<proteinExistence type="predicted"/>
<evidence type="ECO:0000313" key="2">
    <source>
        <dbReference type="EMBL" id="GAA4554292.1"/>
    </source>
</evidence>
<feature type="compositionally biased region" description="Basic and acidic residues" evidence="1">
    <location>
        <begin position="140"/>
        <end position="153"/>
    </location>
</feature>
<organism evidence="2 3">
    <name type="scientific">Pseudonocardia xishanensis</name>
    <dbReference type="NCBI Taxonomy" id="630995"/>
    <lineage>
        <taxon>Bacteria</taxon>
        <taxon>Bacillati</taxon>
        <taxon>Actinomycetota</taxon>
        <taxon>Actinomycetes</taxon>
        <taxon>Pseudonocardiales</taxon>
        <taxon>Pseudonocardiaceae</taxon>
        <taxon>Pseudonocardia</taxon>
    </lineage>
</organism>
<dbReference type="EMBL" id="BAABGT010000082">
    <property type="protein sequence ID" value="GAA4554292.1"/>
    <property type="molecule type" value="Genomic_DNA"/>
</dbReference>
<evidence type="ECO:0008006" key="4">
    <source>
        <dbReference type="Google" id="ProtNLM"/>
    </source>
</evidence>